<dbReference type="Proteomes" id="UP001482620">
    <property type="component" value="Unassembled WGS sequence"/>
</dbReference>
<protein>
    <submittedName>
        <fullName evidence="1">Uncharacterized protein</fullName>
    </submittedName>
</protein>
<gene>
    <name evidence="1" type="ORF">ILYODFUR_010610</name>
</gene>
<dbReference type="EMBL" id="JAHRIQ010105044">
    <property type="protein sequence ID" value="MEQ2255130.1"/>
    <property type="molecule type" value="Genomic_DNA"/>
</dbReference>
<comment type="caution">
    <text evidence="1">The sequence shown here is derived from an EMBL/GenBank/DDBJ whole genome shotgun (WGS) entry which is preliminary data.</text>
</comment>
<organism evidence="1 2">
    <name type="scientific">Ilyodon furcidens</name>
    <name type="common">goldbreast splitfin</name>
    <dbReference type="NCBI Taxonomy" id="33524"/>
    <lineage>
        <taxon>Eukaryota</taxon>
        <taxon>Metazoa</taxon>
        <taxon>Chordata</taxon>
        <taxon>Craniata</taxon>
        <taxon>Vertebrata</taxon>
        <taxon>Euteleostomi</taxon>
        <taxon>Actinopterygii</taxon>
        <taxon>Neopterygii</taxon>
        <taxon>Teleostei</taxon>
        <taxon>Neoteleostei</taxon>
        <taxon>Acanthomorphata</taxon>
        <taxon>Ovalentaria</taxon>
        <taxon>Atherinomorphae</taxon>
        <taxon>Cyprinodontiformes</taxon>
        <taxon>Goodeidae</taxon>
        <taxon>Ilyodon</taxon>
    </lineage>
</organism>
<keyword evidence="2" id="KW-1185">Reference proteome</keyword>
<proteinExistence type="predicted"/>
<reference evidence="1 2" key="1">
    <citation type="submission" date="2021-06" db="EMBL/GenBank/DDBJ databases">
        <authorList>
            <person name="Palmer J.M."/>
        </authorList>
    </citation>
    <scope>NUCLEOTIDE SEQUENCE [LARGE SCALE GENOMIC DNA]</scope>
    <source>
        <strain evidence="2">if_2019</strain>
        <tissue evidence="1">Muscle</tissue>
    </source>
</reference>
<evidence type="ECO:0000313" key="1">
    <source>
        <dbReference type="EMBL" id="MEQ2255130.1"/>
    </source>
</evidence>
<name>A0ABV0VCW0_9TELE</name>
<dbReference type="PROSITE" id="PS51257">
    <property type="entry name" value="PROKAR_LIPOPROTEIN"/>
    <property type="match status" value="1"/>
</dbReference>
<evidence type="ECO:0000313" key="2">
    <source>
        <dbReference type="Proteomes" id="UP001482620"/>
    </source>
</evidence>
<accession>A0ABV0VCW0</accession>
<sequence length="135" mass="15694">MDGWGKKSYSNQPGHMLKSNYPLNLITGCSSLGSSHHHQVFVNMSLLNDCGGILAYSSLQNCFIQPHWRVFKHRQLVPYFLHLWIMVLTELLLSPKALQNGFVTLSRLMDVNDFVSHLFLHFFRKEHDVLLFDMF</sequence>